<evidence type="ECO:0000313" key="3">
    <source>
        <dbReference type="Proteomes" id="UP000712673"/>
    </source>
</evidence>
<dbReference type="AlphaFoldDB" id="A0A938B2C9"/>
<protein>
    <submittedName>
        <fullName evidence="2">VOC family protein</fullName>
    </submittedName>
</protein>
<feature type="non-terminal residue" evidence="2">
    <location>
        <position position="83"/>
    </location>
</feature>
<name>A0A938B2C9_UNCTE</name>
<reference evidence="2" key="1">
    <citation type="submission" date="2019-03" db="EMBL/GenBank/DDBJ databases">
        <title>Lake Tanganyika Metagenome-Assembled Genomes (MAGs).</title>
        <authorList>
            <person name="Tran P."/>
        </authorList>
    </citation>
    <scope>NUCLEOTIDE SEQUENCE</scope>
    <source>
        <strain evidence="2">K_DeepCast_65m_m2_066</strain>
    </source>
</reference>
<dbReference type="InterPro" id="IPR004360">
    <property type="entry name" value="Glyas_Fos-R_dOase_dom"/>
</dbReference>
<proteinExistence type="predicted"/>
<accession>A0A938B2C9</accession>
<evidence type="ECO:0000313" key="2">
    <source>
        <dbReference type="EMBL" id="MBM3222690.1"/>
    </source>
</evidence>
<gene>
    <name evidence="2" type="ORF">FJZ47_02640</name>
</gene>
<comment type="caution">
    <text evidence="2">The sequence shown here is derived from an EMBL/GenBank/DDBJ whole genome shotgun (WGS) entry which is preliminary data.</text>
</comment>
<dbReference type="Gene3D" id="3.10.180.10">
    <property type="entry name" value="2,3-Dihydroxybiphenyl 1,2-Dioxygenase, domain 1"/>
    <property type="match status" value="1"/>
</dbReference>
<sequence>MTAMDHIVLNVEKMDAVLDFYMNVLGLESERLDEFRQGKVPFPSVRINADTVIDLFPLKEPVPATATPLRTDLNHFCMVIGKD</sequence>
<evidence type="ECO:0000259" key="1">
    <source>
        <dbReference type="Pfam" id="PF00903"/>
    </source>
</evidence>
<dbReference type="Proteomes" id="UP000712673">
    <property type="component" value="Unassembled WGS sequence"/>
</dbReference>
<dbReference type="EMBL" id="VGLS01000044">
    <property type="protein sequence ID" value="MBM3222690.1"/>
    <property type="molecule type" value="Genomic_DNA"/>
</dbReference>
<dbReference type="Pfam" id="PF00903">
    <property type="entry name" value="Glyoxalase"/>
    <property type="match status" value="1"/>
</dbReference>
<dbReference type="InterPro" id="IPR029068">
    <property type="entry name" value="Glyas_Bleomycin-R_OHBP_Dase"/>
</dbReference>
<feature type="domain" description="Glyoxalase/fosfomycin resistance/dioxygenase" evidence="1">
    <location>
        <begin position="4"/>
        <end position="67"/>
    </location>
</feature>
<dbReference type="SUPFAM" id="SSF54593">
    <property type="entry name" value="Glyoxalase/Bleomycin resistance protein/Dihydroxybiphenyl dioxygenase"/>
    <property type="match status" value="1"/>
</dbReference>
<organism evidence="2 3">
    <name type="scientific">Tectimicrobiota bacterium</name>
    <dbReference type="NCBI Taxonomy" id="2528274"/>
    <lineage>
        <taxon>Bacteria</taxon>
        <taxon>Pseudomonadati</taxon>
        <taxon>Nitrospinota/Tectimicrobiota group</taxon>
        <taxon>Candidatus Tectimicrobiota</taxon>
    </lineage>
</organism>